<accession>A0A0V1AXH3</accession>
<dbReference type="OrthoDB" id="10258955at2759"/>
<dbReference type="EMBL" id="JYDH01000186">
    <property type="protein sequence ID" value="KRY28947.1"/>
    <property type="molecule type" value="Genomic_DNA"/>
</dbReference>
<dbReference type="InterPro" id="IPR032466">
    <property type="entry name" value="Metal_Hydrolase"/>
</dbReference>
<dbReference type="Proteomes" id="UP000054776">
    <property type="component" value="Unassembled WGS sequence"/>
</dbReference>
<evidence type="ECO:0000256" key="7">
    <source>
        <dbReference type="PIRSR" id="PIRSR611778-50"/>
    </source>
</evidence>
<comment type="caution">
    <text evidence="10">The sequence shown here is derived from an EMBL/GenBank/DDBJ whole genome shotgun (WGS) entry which is preliminary data.</text>
</comment>
<dbReference type="GO" id="GO:0004157">
    <property type="term" value="F:dihydropyrimidinase activity"/>
    <property type="evidence" value="ECO:0007669"/>
    <property type="project" value="UniProtKB-EC"/>
</dbReference>
<dbReference type="Gene3D" id="2.30.40.10">
    <property type="entry name" value="Urease, subunit C, domain 1"/>
    <property type="match status" value="1"/>
</dbReference>
<dbReference type="SUPFAM" id="SSF51556">
    <property type="entry name" value="Metallo-dependent hydrolases"/>
    <property type="match status" value="1"/>
</dbReference>
<evidence type="ECO:0000256" key="8">
    <source>
        <dbReference type="SAM" id="MobiDB-lite"/>
    </source>
</evidence>
<comment type="catalytic activity">
    <reaction evidence="5">
        <text>5,6-dihydrouracil + H2O = 3-(carbamoylamino)propanoate + H(+)</text>
        <dbReference type="Rhea" id="RHEA:16121"/>
        <dbReference type="ChEBI" id="CHEBI:11892"/>
        <dbReference type="ChEBI" id="CHEBI:15377"/>
        <dbReference type="ChEBI" id="CHEBI:15378"/>
        <dbReference type="ChEBI" id="CHEBI:15901"/>
        <dbReference type="EC" id="3.5.2.2"/>
    </reaction>
</comment>
<dbReference type="GO" id="GO:0046872">
    <property type="term" value="F:metal ion binding"/>
    <property type="evidence" value="ECO:0007669"/>
    <property type="project" value="UniProtKB-KW"/>
</dbReference>
<protein>
    <recommendedName>
        <fullName evidence="6">dihydropyrimidinase</fullName>
        <ecNumber evidence="6">3.5.2.2</ecNumber>
    </recommendedName>
</protein>
<dbReference type="InterPro" id="IPR011778">
    <property type="entry name" value="Hydantoinase/dihydroPyrase"/>
</dbReference>
<dbReference type="PANTHER" id="PTHR11647:SF1">
    <property type="entry name" value="COLLAPSIN RESPONSE MEDIATOR PROTEIN"/>
    <property type="match status" value="1"/>
</dbReference>
<reference evidence="10 11" key="1">
    <citation type="submission" date="2015-01" db="EMBL/GenBank/DDBJ databases">
        <title>Evolution of Trichinella species and genotypes.</title>
        <authorList>
            <person name="Korhonen P.K."/>
            <person name="Edoardo P."/>
            <person name="Giuseppe L.R."/>
            <person name="Gasser R.B."/>
        </authorList>
    </citation>
    <scope>NUCLEOTIDE SEQUENCE [LARGE SCALE GENOMIC DNA]</scope>
    <source>
        <strain evidence="10">ISS3</strain>
    </source>
</reference>
<dbReference type="AlphaFoldDB" id="A0A0V1AXH3"/>
<proteinExistence type="inferred from homology"/>
<organism evidence="10 11">
    <name type="scientific">Trichinella spiralis</name>
    <name type="common">Trichina worm</name>
    <dbReference type="NCBI Taxonomy" id="6334"/>
    <lineage>
        <taxon>Eukaryota</taxon>
        <taxon>Metazoa</taxon>
        <taxon>Ecdysozoa</taxon>
        <taxon>Nematoda</taxon>
        <taxon>Enoplea</taxon>
        <taxon>Dorylaimia</taxon>
        <taxon>Trichinellida</taxon>
        <taxon>Trichinellidae</taxon>
        <taxon>Trichinella</taxon>
    </lineage>
</organism>
<evidence type="ECO:0000313" key="10">
    <source>
        <dbReference type="EMBL" id="KRY28947.1"/>
    </source>
</evidence>
<evidence type="ECO:0000256" key="2">
    <source>
        <dbReference type="ARBA" id="ARBA00008829"/>
    </source>
</evidence>
<dbReference type="STRING" id="6334.A0A0V1AXH3"/>
<dbReference type="InterPro" id="IPR011059">
    <property type="entry name" value="Metal-dep_hydrolase_composite"/>
</dbReference>
<comment type="PTM">
    <text evidence="7">Carbamylation allows a single lysine to coordinate two divalent metal cations.</text>
</comment>
<dbReference type="InParanoid" id="A0A0V1AXH3"/>
<dbReference type="GO" id="GO:0006208">
    <property type="term" value="P:pyrimidine nucleobase catabolic process"/>
    <property type="evidence" value="ECO:0007669"/>
    <property type="project" value="TreeGrafter"/>
</dbReference>
<dbReference type="GO" id="GO:0005829">
    <property type="term" value="C:cytosol"/>
    <property type="evidence" value="ECO:0007669"/>
    <property type="project" value="TreeGrafter"/>
</dbReference>
<dbReference type="FunFam" id="3.20.20.140:FF:000076">
    <property type="entry name" value="Dihydropyrimidinase like 2"/>
    <property type="match status" value="1"/>
</dbReference>
<evidence type="ECO:0000256" key="5">
    <source>
        <dbReference type="ARBA" id="ARBA00036696"/>
    </source>
</evidence>
<gene>
    <name evidence="10" type="primary">Crmp1</name>
    <name evidence="10" type="ORF">T01_12445</name>
</gene>
<keyword evidence="11" id="KW-1185">Reference proteome</keyword>
<dbReference type="Pfam" id="PF01979">
    <property type="entry name" value="Amidohydro_1"/>
    <property type="match status" value="1"/>
</dbReference>
<feature type="compositionally biased region" description="Polar residues" evidence="8">
    <location>
        <begin position="259"/>
        <end position="270"/>
    </location>
</feature>
<sequence>MDTVLIPYLKKKVNNCTWTISRINGGYQDKPTRVYAGYAAGSGLVPFGRIKIFPFISAFAWKTSRPGKLAFAMQPGQNAETPPPRCSNDSFFILIPPANAETDHRYRHFGGSELVRTEHPVPNPVLSRTDACFSRTTTSGWIWNPRDRATSASPTLSIQKRSGAIFDLIDQSGGSNVGPLSRSWQPRSTKSRPFQRNISNSAAEAKAVKIVKPSGRPATSRASNFANVSPRNLAKHPQQQTASARFQTKQFSKKKYSPRNHNPSNVQVSESKAYLNREEEEEEEKEEEMINKILHCKIHTRTLMLTSLIIDLLANQCHLEQKDAEQRRHYWLLSAWPAVLNLIPFISGFRPRKRLPLKATPHSPSEAAMHTLIIKGGKVINEDCIIHADILVKDGKIQEISQNLEVKDARINIIPVNLFYSGGIDSHTHFEWQSMGITSADDFFRGTKAALAGGTTFIVNCIQTDQNSLLTTFKEWKSKADSKVCCDYAFSVALKDWSDQTKQEMNELVMKHGVNSFKLCTASKDSTFLKDTNLYQTYKHCKVLGALPRIHAEHGDLISVKEEELKATGAYKMNPATILLSHPELLESEMTMRVCSIAQLANCPLSVTSIMSKSAAKKIASARQVVFGETTCAALGADGSQIYDSNFKNASAFVTSPPIRPESSLRSKFINRLACDELQMVNSGHCAFTSQQKNVGLNDFSRIPCGVHGAEERMMIVWQNAVNTGKMDLMRFVAVTSSNAAKMFNIYPKKGRIAVDSDADLVIWDPTAERIISSEKHQSASDCNIFEGFRCVGIPIVTISNGNIVFENGEVTATAGSGKYISLAPFSGVAYHRVIAREKIPHHMLDGLHLESEIRKDHANRTNTEEFHNRPMTNAGCRNLLDSTFLLSGEQVGDDKDIRRMSKRVVKPPGGESHRIW</sequence>
<evidence type="ECO:0000256" key="6">
    <source>
        <dbReference type="ARBA" id="ARBA00039113"/>
    </source>
</evidence>
<evidence type="ECO:0000259" key="9">
    <source>
        <dbReference type="Pfam" id="PF01979"/>
    </source>
</evidence>
<comment type="cofactor">
    <cofactor evidence="1">
        <name>Zn(2+)</name>
        <dbReference type="ChEBI" id="CHEBI:29105"/>
    </cofactor>
</comment>
<evidence type="ECO:0000256" key="4">
    <source>
        <dbReference type="ARBA" id="ARBA00022801"/>
    </source>
</evidence>
<feature type="compositionally biased region" description="Polar residues" evidence="8">
    <location>
        <begin position="182"/>
        <end position="202"/>
    </location>
</feature>
<keyword evidence="4" id="KW-0378">Hydrolase</keyword>
<dbReference type="Gene3D" id="3.20.20.140">
    <property type="entry name" value="Metal-dependent hydrolases"/>
    <property type="match status" value="1"/>
</dbReference>
<dbReference type="FunCoup" id="A0A0V1AXH3">
    <property type="interactions" value="759"/>
</dbReference>
<dbReference type="InterPro" id="IPR050378">
    <property type="entry name" value="Metallo-dep_Hydrolases_sf"/>
</dbReference>
<feature type="compositionally biased region" description="Polar residues" evidence="8">
    <location>
        <begin position="220"/>
        <end position="230"/>
    </location>
</feature>
<feature type="compositionally biased region" description="Polar residues" evidence="8">
    <location>
        <begin position="237"/>
        <end position="250"/>
    </location>
</feature>
<dbReference type="EC" id="3.5.2.2" evidence="6"/>
<evidence type="ECO:0000313" key="11">
    <source>
        <dbReference type="Proteomes" id="UP000054776"/>
    </source>
</evidence>
<evidence type="ECO:0000256" key="1">
    <source>
        <dbReference type="ARBA" id="ARBA00001947"/>
    </source>
</evidence>
<feature type="modified residue" description="N6-carboxylysine" evidence="7">
    <location>
        <position position="518"/>
    </location>
</feature>
<feature type="domain" description="Amidohydrolase-related" evidence="9">
    <location>
        <begin position="422"/>
        <end position="805"/>
    </location>
</feature>
<dbReference type="SUPFAM" id="SSF51338">
    <property type="entry name" value="Composite domain of metallo-dependent hydrolases"/>
    <property type="match status" value="2"/>
</dbReference>
<evidence type="ECO:0000256" key="3">
    <source>
        <dbReference type="ARBA" id="ARBA00022723"/>
    </source>
</evidence>
<keyword evidence="3" id="KW-0479">Metal-binding</keyword>
<dbReference type="InterPro" id="IPR006680">
    <property type="entry name" value="Amidohydro-rel"/>
</dbReference>
<name>A0A0V1AXH3_TRISP</name>
<dbReference type="PANTHER" id="PTHR11647">
    <property type="entry name" value="HYDRANTOINASE/DIHYDROPYRIMIDINASE FAMILY MEMBER"/>
    <property type="match status" value="1"/>
</dbReference>
<comment type="similarity">
    <text evidence="2">Belongs to the metallo-dependent hydrolases superfamily. Hydantoinase/dihydropyrimidinase family.</text>
</comment>
<feature type="region of interest" description="Disordered" evidence="8">
    <location>
        <begin position="175"/>
        <end position="284"/>
    </location>
</feature>
<dbReference type="NCBIfam" id="TIGR02033">
    <property type="entry name" value="D-hydantoinase"/>
    <property type="match status" value="1"/>
</dbReference>